<feature type="region of interest" description="Disordered" evidence="2">
    <location>
        <begin position="478"/>
        <end position="502"/>
    </location>
</feature>
<feature type="region of interest" description="Disordered" evidence="2">
    <location>
        <begin position="563"/>
        <end position="591"/>
    </location>
</feature>
<organism evidence="3 4">
    <name type="scientific">Halteria grandinella</name>
    <dbReference type="NCBI Taxonomy" id="5974"/>
    <lineage>
        <taxon>Eukaryota</taxon>
        <taxon>Sar</taxon>
        <taxon>Alveolata</taxon>
        <taxon>Ciliophora</taxon>
        <taxon>Intramacronucleata</taxon>
        <taxon>Spirotrichea</taxon>
        <taxon>Stichotrichia</taxon>
        <taxon>Sporadotrichida</taxon>
        <taxon>Halteriidae</taxon>
        <taxon>Halteria</taxon>
    </lineage>
</organism>
<feature type="region of interest" description="Disordered" evidence="2">
    <location>
        <begin position="511"/>
        <end position="530"/>
    </location>
</feature>
<feature type="coiled-coil region" evidence="1">
    <location>
        <begin position="71"/>
        <end position="98"/>
    </location>
</feature>
<reference evidence="3" key="1">
    <citation type="submission" date="2019-06" db="EMBL/GenBank/DDBJ databases">
        <authorList>
            <person name="Zheng W."/>
        </authorList>
    </citation>
    <scope>NUCLEOTIDE SEQUENCE</scope>
    <source>
        <strain evidence="3">QDHG01</strain>
    </source>
</reference>
<keyword evidence="4" id="KW-1185">Reference proteome</keyword>
<feature type="compositionally biased region" description="Polar residues" evidence="2">
    <location>
        <begin position="147"/>
        <end position="170"/>
    </location>
</feature>
<gene>
    <name evidence="3" type="ORF">FGO68_gene3800</name>
</gene>
<name>A0A8J8T9K2_HALGN</name>
<feature type="compositionally biased region" description="Polar residues" evidence="2">
    <location>
        <begin position="511"/>
        <end position="525"/>
    </location>
</feature>
<feature type="compositionally biased region" description="Basic and acidic residues" evidence="2">
    <location>
        <begin position="814"/>
        <end position="824"/>
    </location>
</feature>
<feature type="region of interest" description="Disordered" evidence="2">
    <location>
        <begin position="138"/>
        <end position="170"/>
    </location>
</feature>
<feature type="region of interest" description="Disordered" evidence="2">
    <location>
        <begin position="312"/>
        <end position="339"/>
    </location>
</feature>
<proteinExistence type="predicted"/>
<evidence type="ECO:0000313" key="4">
    <source>
        <dbReference type="Proteomes" id="UP000785679"/>
    </source>
</evidence>
<evidence type="ECO:0000256" key="1">
    <source>
        <dbReference type="SAM" id="Coils"/>
    </source>
</evidence>
<evidence type="ECO:0000313" key="3">
    <source>
        <dbReference type="EMBL" id="TNV86481.1"/>
    </source>
</evidence>
<evidence type="ECO:0000256" key="2">
    <source>
        <dbReference type="SAM" id="MobiDB-lite"/>
    </source>
</evidence>
<feature type="compositionally biased region" description="Low complexity" evidence="2">
    <location>
        <begin position="321"/>
        <end position="336"/>
    </location>
</feature>
<protein>
    <submittedName>
        <fullName evidence="3">Uncharacterized protein</fullName>
    </submittedName>
</protein>
<feature type="region of interest" description="Disordered" evidence="2">
    <location>
        <begin position="406"/>
        <end position="430"/>
    </location>
</feature>
<dbReference type="EMBL" id="RRYP01001050">
    <property type="protein sequence ID" value="TNV86481.1"/>
    <property type="molecule type" value="Genomic_DNA"/>
</dbReference>
<feature type="region of interest" description="Disordered" evidence="2">
    <location>
        <begin position="801"/>
        <end position="852"/>
    </location>
</feature>
<keyword evidence="1" id="KW-0175">Coiled coil</keyword>
<sequence>MNSADYSIRTHQKGNSRYGKYVGAVGEIQGALNADLPQQIVSNNKQRGKMLLSRQGLTSGASTSDVVDRLQSKSREMISELRSKVAALQEKNERRREELSQAYIHQQDIFSKFPNHYEPKVLLIAEKRSPKAQRGMLYKGSPRKQHAISNQQHPQFSFKNSQSPLESGRSSIKSLDLGKMTNGSSYNQLQQNSIKLHISTADEGGLASTAETQGTGLNLNSFNQSHLRQPKLPDPYTSGAHSHSKTAFLPPPVPLSTAIPAQSSTLEQHHHHHHHQFSKLMEANLEVRENSRQQTKVTKLYLATLDAGQLQLPPINNGSTQASSQKDSSLQSQSLAMQPNRFSRNSYIYPRMGQGLTTNGIVVSDSVSNSTPLHVQRPIKQSIPQFPKNGQQVMQIEGKLSNKLKNTNAQHKQAQSSNQGANRQTNSHMKSTNIGISPTHHQNMTNQMELTLLHPSIDSQISNLISVISAEALQQTQEALSGSNKKPQREVRPQPSKRNSNIAILSPAKQSLNAKKQQNDQQHTVTPKGKGGEIVLLSELSSNATPVILTSNGQYNGGNHFDYNHPRSQNRSLIDHTPSHSQTPHRDTAKAQSPLIPKLMPQIESKEQSTLFQQETTSKLQSVAKAKIEGLGKNRLKVMNSPSADTVVVIDGHQKSQPPSSFNVLEDEVRQLARAEQIQSVAEFKKAKQIASEQKTPIIKTSDGTVIGGPSRVSIGSTIGGPNHIYTGNPGQDASFFSGSNAESIKQALQAIQVQRNFQQYEQRDSVVTQPILGLAMPQTGTQITTQPVFLTPTGEPIEYQTSLKDMPVSPQFRKVEEEKKTPEDQQEQDTGTTSNLQSIGQTQTASNYRPKLDQLKIKAQQSSSEENNFTTEVEIKEILSQIENELLKKGEEALQLEIYQPIELQEQYQPAQKCAEGEKLVFKNEYQEDPMKMSSLPFESRIILNIEAIKEEEVLIKFAGTPSEHARESNSTFILGGGATLKRRPKKKRVKLRPEGASTLGVTFSDLVEAHVKRRQREKQAAATIQQENQLKNVTNGSPQKMGTVTYTQESLGKMQQNINQPHQKETRRGRVILATSRFFKTFSLC</sequence>
<dbReference type="AlphaFoldDB" id="A0A8J8T9K2"/>
<feature type="compositionally biased region" description="Basic and acidic residues" evidence="2">
    <location>
        <begin position="573"/>
        <end position="589"/>
    </location>
</feature>
<feature type="compositionally biased region" description="Polar residues" evidence="2">
    <location>
        <begin position="829"/>
        <end position="848"/>
    </location>
</feature>
<feature type="region of interest" description="Disordered" evidence="2">
    <location>
        <begin position="225"/>
        <end position="247"/>
    </location>
</feature>
<accession>A0A8J8T9K2</accession>
<dbReference type="Proteomes" id="UP000785679">
    <property type="component" value="Unassembled WGS sequence"/>
</dbReference>
<comment type="caution">
    <text evidence="3">The sequence shown here is derived from an EMBL/GenBank/DDBJ whole genome shotgun (WGS) entry which is preliminary data.</text>
</comment>